<dbReference type="AlphaFoldDB" id="A0A6J6GDA9"/>
<dbReference type="InterPro" id="IPR015421">
    <property type="entry name" value="PyrdxlP-dep_Trfase_major"/>
</dbReference>
<reference evidence="9" key="1">
    <citation type="submission" date="2020-05" db="EMBL/GenBank/DDBJ databases">
        <authorList>
            <person name="Chiriac C."/>
            <person name="Salcher M."/>
            <person name="Ghai R."/>
            <person name="Kavagutti S V."/>
        </authorList>
    </citation>
    <scope>NUCLEOTIDE SEQUENCE</scope>
</reference>
<evidence type="ECO:0000256" key="7">
    <source>
        <dbReference type="ARBA" id="ARBA00023014"/>
    </source>
</evidence>
<keyword evidence="7" id="KW-0411">Iron-sulfur</keyword>
<accession>A0A6J6GDA9</accession>
<gene>
    <name evidence="9" type="ORF">UFOPK1835_00156</name>
</gene>
<dbReference type="InterPro" id="IPR000192">
    <property type="entry name" value="Aminotrans_V_dom"/>
</dbReference>
<protein>
    <submittedName>
        <fullName evidence="9">Unannotated protein</fullName>
    </submittedName>
</protein>
<evidence type="ECO:0000256" key="3">
    <source>
        <dbReference type="ARBA" id="ARBA00022679"/>
    </source>
</evidence>
<name>A0A6J6GDA9_9ZZZZ</name>
<evidence type="ECO:0000256" key="4">
    <source>
        <dbReference type="ARBA" id="ARBA00022723"/>
    </source>
</evidence>
<comment type="cofactor">
    <cofactor evidence="1">
        <name>pyridoxal 5'-phosphate</name>
        <dbReference type="ChEBI" id="CHEBI:597326"/>
    </cofactor>
</comment>
<dbReference type="PANTHER" id="PTHR11601:SF34">
    <property type="entry name" value="CYSTEINE DESULFURASE"/>
    <property type="match status" value="1"/>
</dbReference>
<evidence type="ECO:0000256" key="2">
    <source>
        <dbReference type="ARBA" id="ARBA00006490"/>
    </source>
</evidence>
<dbReference type="GO" id="GO:0051536">
    <property type="term" value="F:iron-sulfur cluster binding"/>
    <property type="evidence" value="ECO:0007669"/>
    <property type="project" value="UniProtKB-KW"/>
</dbReference>
<dbReference type="Gene3D" id="3.90.1150.10">
    <property type="entry name" value="Aspartate Aminotransferase, domain 1"/>
    <property type="match status" value="1"/>
</dbReference>
<sequence length="388" mass="40349">MARHYLDHASTSPPRPEVVSAMVTWLEESGRNGFGDPGRIHSEGMRSRVELENARGQVAAFVGARPREIVFTSGTTESIAAATWGAVERSVSPGGSPHIVMSAVEHSAVRRSAESFGAASGGTVTTVGVDPCGRIVPDEILGAVTSDTSLVHVQWGNHEVGTLQPVAEIVEGCRRLGVLVHVDASQAVGHVPVDLTELGADLVSFSGHRFGGPVGAGVLYVRRGLRLESLLSGGDQERARRAGLENVLACIGLAAATAALTDARLADEQYRARVQTERLVAAVTTIPGVVHLGDPDPVGRLPQIVCFAIEGVEPQGVLLGLDQRGVAAHSGSACASEGLEPSPVLEAMGVDAHRSLRLSVGWDTVDADIEAAVENLPTIIGSLRALAG</sequence>
<evidence type="ECO:0000313" key="9">
    <source>
        <dbReference type="EMBL" id="CAB4597553.1"/>
    </source>
</evidence>
<evidence type="ECO:0000256" key="5">
    <source>
        <dbReference type="ARBA" id="ARBA00022898"/>
    </source>
</evidence>
<dbReference type="SUPFAM" id="SSF53383">
    <property type="entry name" value="PLP-dependent transferases"/>
    <property type="match status" value="1"/>
</dbReference>
<dbReference type="GO" id="GO:0046872">
    <property type="term" value="F:metal ion binding"/>
    <property type="evidence" value="ECO:0007669"/>
    <property type="project" value="UniProtKB-KW"/>
</dbReference>
<feature type="domain" description="Aminotransferase class V" evidence="8">
    <location>
        <begin position="4"/>
        <end position="371"/>
    </location>
</feature>
<evidence type="ECO:0000256" key="6">
    <source>
        <dbReference type="ARBA" id="ARBA00023004"/>
    </source>
</evidence>
<organism evidence="9">
    <name type="scientific">freshwater metagenome</name>
    <dbReference type="NCBI Taxonomy" id="449393"/>
    <lineage>
        <taxon>unclassified sequences</taxon>
        <taxon>metagenomes</taxon>
        <taxon>ecological metagenomes</taxon>
    </lineage>
</organism>
<dbReference type="InterPro" id="IPR016454">
    <property type="entry name" value="Cysteine_dSase"/>
</dbReference>
<comment type="similarity">
    <text evidence="2">Belongs to the class-V pyridoxal-phosphate-dependent aminotransferase family. NifS/IscS subfamily.</text>
</comment>
<dbReference type="PIRSF" id="PIRSF005572">
    <property type="entry name" value="NifS"/>
    <property type="match status" value="1"/>
</dbReference>
<proteinExistence type="inferred from homology"/>
<dbReference type="Gene3D" id="3.40.640.10">
    <property type="entry name" value="Type I PLP-dependent aspartate aminotransferase-like (Major domain)"/>
    <property type="match status" value="1"/>
</dbReference>
<dbReference type="InterPro" id="IPR015424">
    <property type="entry name" value="PyrdxlP-dep_Trfase"/>
</dbReference>
<dbReference type="Pfam" id="PF00266">
    <property type="entry name" value="Aminotran_5"/>
    <property type="match status" value="1"/>
</dbReference>
<keyword evidence="5" id="KW-0663">Pyridoxal phosphate</keyword>
<dbReference type="GO" id="GO:0016740">
    <property type="term" value="F:transferase activity"/>
    <property type="evidence" value="ECO:0007669"/>
    <property type="project" value="UniProtKB-KW"/>
</dbReference>
<dbReference type="EMBL" id="CAEZUP010000004">
    <property type="protein sequence ID" value="CAB4597553.1"/>
    <property type="molecule type" value="Genomic_DNA"/>
</dbReference>
<evidence type="ECO:0000259" key="8">
    <source>
        <dbReference type="Pfam" id="PF00266"/>
    </source>
</evidence>
<keyword evidence="6" id="KW-0408">Iron</keyword>
<dbReference type="PANTHER" id="PTHR11601">
    <property type="entry name" value="CYSTEINE DESULFURYLASE FAMILY MEMBER"/>
    <property type="match status" value="1"/>
</dbReference>
<keyword evidence="4" id="KW-0479">Metal-binding</keyword>
<evidence type="ECO:0000256" key="1">
    <source>
        <dbReference type="ARBA" id="ARBA00001933"/>
    </source>
</evidence>
<dbReference type="InterPro" id="IPR015422">
    <property type="entry name" value="PyrdxlP-dep_Trfase_small"/>
</dbReference>
<dbReference type="Gene3D" id="1.10.260.50">
    <property type="match status" value="1"/>
</dbReference>
<keyword evidence="3" id="KW-0808">Transferase</keyword>